<gene>
    <name evidence="7" type="ORF">E3N88_05714</name>
</gene>
<protein>
    <recommendedName>
        <fullName evidence="6">O-fucosyltransferase family protein</fullName>
    </recommendedName>
</protein>
<dbReference type="GO" id="GO:0006004">
    <property type="term" value="P:fucose metabolic process"/>
    <property type="evidence" value="ECO:0007669"/>
    <property type="project" value="UniProtKB-KW"/>
</dbReference>
<accession>A0A5N6PLS0</accession>
<dbReference type="Pfam" id="PF10250">
    <property type="entry name" value="O-FucT"/>
    <property type="match status" value="1"/>
</dbReference>
<keyword evidence="5" id="KW-0119">Carbohydrate metabolism</keyword>
<dbReference type="AlphaFoldDB" id="A0A5N6PLS0"/>
<keyword evidence="2" id="KW-0328">Glycosyltransferase</keyword>
<proteinExistence type="inferred from homology"/>
<name>A0A5N6PLS0_9ASTR</name>
<keyword evidence="8" id="KW-1185">Reference proteome</keyword>
<dbReference type="Proteomes" id="UP000326396">
    <property type="component" value="Linkage Group LG11"/>
</dbReference>
<evidence type="ECO:0000256" key="1">
    <source>
        <dbReference type="ARBA" id="ARBA00007737"/>
    </source>
</evidence>
<evidence type="ECO:0000313" key="7">
    <source>
        <dbReference type="EMBL" id="KAD6794818.1"/>
    </source>
</evidence>
<evidence type="ECO:0000256" key="3">
    <source>
        <dbReference type="ARBA" id="ARBA00022679"/>
    </source>
</evidence>
<evidence type="ECO:0000313" key="8">
    <source>
        <dbReference type="Proteomes" id="UP000326396"/>
    </source>
</evidence>
<evidence type="ECO:0000256" key="6">
    <source>
        <dbReference type="ARBA" id="ARBA00030350"/>
    </source>
</evidence>
<dbReference type="GO" id="GO:0016757">
    <property type="term" value="F:glycosyltransferase activity"/>
    <property type="evidence" value="ECO:0007669"/>
    <property type="project" value="UniProtKB-KW"/>
</dbReference>
<dbReference type="PANTHER" id="PTHR37201">
    <property type="entry name" value="WD REPEAT PROTEIN"/>
    <property type="match status" value="1"/>
</dbReference>
<evidence type="ECO:0000256" key="4">
    <source>
        <dbReference type="ARBA" id="ARBA00023253"/>
    </source>
</evidence>
<evidence type="ECO:0000256" key="2">
    <source>
        <dbReference type="ARBA" id="ARBA00022676"/>
    </source>
</evidence>
<dbReference type="CDD" id="cd11299">
    <property type="entry name" value="O-FucT_plant"/>
    <property type="match status" value="1"/>
</dbReference>
<evidence type="ECO:0000256" key="5">
    <source>
        <dbReference type="ARBA" id="ARBA00023277"/>
    </source>
</evidence>
<dbReference type="InterPro" id="IPR019378">
    <property type="entry name" value="GDP-Fuc_O-FucTrfase"/>
</dbReference>
<dbReference type="InterPro" id="IPR024709">
    <property type="entry name" value="FucosylTrfase_pln"/>
</dbReference>
<sequence length="795" mass="89314">MSLSCCTSSSSSSLGLREFDSQIKKPYSKVRASNHLKLYRRQVNAGRRLYAPNSINSGTARSTIKPVVSVHASPWDDKPYRVLPGGEISYYDERDVISFLDPPKQLIPLDPSSYNPAVYLWKKIDDIPEERRHRLLTLLNPRLITRAWEVAGTRYDTSNLAKKSSSGLFAGEAGAKLIESWHCRTNGGPLAVAWINYFKTALFCCIDGQTFGRVIDTSVFRGISRAFAPLYFTVREVNEVMSTEEPCDVAYEFGSGLLDLQEYPQGFPKPEKHPWPFNDAVVIYVRNVGPGVMVGQAWQEGEDLNQGKIHSIVEIGYKLGDQEMNHSHNLGQVSFFSIDSIVREDASLRECRNVEKIIREDDREHETTFKSSTAASRSLRKMGIDPRQIVAGVLTVTMFVMLGNMVKREHFDSPISHHVNHAGSTQTFDENNDLEKNFAVNDGQWKEEGAIIRPCWSKSILAEEPEESKGFVTFSLTNGPEFHISQITDAVVVARYLKATLVIPDIRGSQPGDRRNFGDIYDIEKFVSSLEGVVKVVKTQPAELSSKNLAVLRIPNRVTEDYIASNIEPVFKTKGNVRLATYFPSVNMKKPRVPEQEERNTVGCLAMFGTLELQPEVREVVDSMVDRLKTLSRKSDSEFVAVDLRLDMLEQRGCQGSKKCYGPQEIAMFLKKLGFDKNSAVYLTQSRWDSSLDTIKDFFPKTYTKEGIMPMEKKQKILGSDSSEYEKVIDFYICSESDVFVPAISGLFYANVAGKRIGLGKTKIVVPDDSASANIGNSISRYVSKKTHMAYTCYC</sequence>
<comment type="caution">
    <text evidence="7">The sequence shown here is derived from an EMBL/GenBank/DDBJ whole genome shotgun (WGS) entry which is preliminary data.</text>
</comment>
<dbReference type="OrthoDB" id="20368at2759"/>
<reference evidence="7 8" key="1">
    <citation type="submission" date="2019-05" db="EMBL/GenBank/DDBJ databases">
        <title>Mikania micrantha, genome provides insights into the molecular mechanism of rapid growth.</title>
        <authorList>
            <person name="Liu B."/>
        </authorList>
    </citation>
    <scope>NUCLEOTIDE SEQUENCE [LARGE SCALE GENOMIC DNA]</scope>
    <source>
        <strain evidence="7">NLD-2019</strain>
        <tissue evidence="7">Leaf</tissue>
    </source>
</reference>
<dbReference type="PANTHER" id="PTHR37201:SF1">
    <property type="entry name" value="WD REPEAT PROTEIN"/>
    <property type="match status" value="1"/>
</dbReference>
<organism evidence="7 8">
    <name type="scientific">Mikania micrantha</name>
    <name type="common">bitter vine</name>
    <dbReference type="NCBI Taxonomy" id="192012"/>
    <lineage>
        <taxon>Eukaryota</taxon>
        <taxon>Viridiplantae</taxon>
        <taxon>Streptophyta</taxon>
        <taxon>Embryophyta</taxon>
        <taxon>Tracheophyta</taxon>
        <taxon>Spermatophyta</taxon>
        <taxon>Magnoliopsida</taxon>
        <taxon>eudicotyledons</taxon>
        <taxon>Gunneridae</taxon>
        <taxon>Pentapetalae</taxon>
        <taxon>asterids</taxon>
        <taxon>campanulids</taxon>
        <taxon>Asterales</taxon>
        <taxon>Asteraceae</taxon>
        <taxon>Asteroideae</taxon>
        <taxon>Heliantheae alliance</taxon>
        <taxon>Eupatorieae</taxon>
        <taxon>Mikania</taxon>
    </lineage>
</organism>
<comment type="similarity">
    <text evidence="1">Belongs to the glycosyltransferase GT106 family.</text>
</comment>
<dbReference type="EMBL" id="SZYD01000003">
    <property type="protein sequence ID" value="KAD6794818.1"/>
    <property type="molecule type" value="Genomic_DNA"/>
</dbReference>
<keyword evidence="3" id="KW-0808">Transferase</keyword>
<keyword evidence="4" id="KW-0294">Fucose metabolism</keyword>